<evidence type="ECO:0000313" key="4">
    <source>
        <dbReference type="Proteomes" id="UP001300383"/>
    </source>
</evidence>
<accession>A0AAP4F1B6</accession>
<organism evidence="3 4">
    <name type="scientific">Fusibacillus kribbianus</name>
    <dbReference type="NCBI Taxonomy" id="3044208"/>
    <lineage>
        <taxon>Bacteria</taxon>
        <taxon>Bacillati</taxon>
        <taxon>Bacillota</taxon>
        <taxon>Clostridia</taxon>
        <taxon>Lachnospirales</taxon>
        <taxon>Lachnospiraceae</taxon>
        <taxon>Fusibacillus</taxon>
    </lineage>
</organism>
<reference evidence="3 4" key="1">
    <citation type="submission" date="2023-05" db="EMBL/GenBank/DDBJ databases">
        <title>[ruminococcus] sp. nov., isolated from a pig farm feces dump.</title>
        <authorList>
            <person name="Chang Y.-H."/>
        </authorList>
    </citation>
    <scope>NUCLEOTIDE SEQUENCE [LARGE SCALE GENOMIC DNA]</scope>
    <source>
        <strain evidence="3 4">YH-rum2234</strain>
    </source>
</reference>
<dbReference type="InterPro" id="IPR024215">
    <property type="entry name" value="DUF3847"/>
</dbReference>
<name>A0AAP4F1B6_9FIRM</name>
<gene>
    <name evidence="3" type="ORF">QJ036_13820</name>
</gene>
<dbReference type="AlphaFoldDB" id="A0AAP4F1B6"/>
<dbReference type="EMBL" id="JASGBQ010000038">
    <property type="protein sequence ID" value="MDI9243523.1"/>
    <property type="molecule type" value="Genomic_DNA"/>
</dbReference>
<keyword evidence="4" id="KW-1185">Reference proteome</keyword>
<dbReference type="Pfam" id="PF12958">
    <property type="entry name" value="DUF3847"/>
    <property type="match status" value="1"/>
</dbReference>
<evidence type="ECO:0000313" key="3">
    <source>
        <dbReference type="EMBL" id="MDI9243523.1"/>
    </source>
</evidence>
<proteinExistence type="predicted"/>
<evidence type="ECO:0000256" key="1">
    <source>
        <dbReference type="SAM" id="Coils"/>
    </source>
</evidence>
<feature type="coiled-coil region" evidence="1">
    <location>
        <begin position="5"/>
        <end position="53"/>
    </location>
</feature>
<feature type="region of interest" description="Disordered" evidence="2">
    <location>
        <begin position="92"/>
        <end position="112"/>
    </location>
</feature>
<dbReference type="Proteomes" id="UP001300383">
    <property type="component" value="Unassembled WGS sequence"/>
</dbReference>
<feature type="compositionally biased region" description="Basic and acidic residues" evidence="2">
    <location>
        <begin position="97"/>
        <end position="106"/>
    </location>
</feature>
<dbReference type="RefSeq" id="WP_283231931.1">
    <property type="nucleotide sequence ID" value="NZ_JASGBQ010000038.1"/>
</dbReference>
<sequence length="112" mass="13057">MGKSTKTYEERIQEKDLRIEKLAQELKRYEAQKKQLEKRKKEEERKIRTHRLIEIGAAVESVLGRCIELEEIPKLIAFLNKQEANGKFFSKAMQKSPDTDMKKEECGESGVS</sequence>
<evidence type="ECO:0000256" key="2">
    <source>
        <dbReference type="SAM" id="MobiDB-lite"/>
    </source>
</evidence>
<protein>
    <submittedName>
        <fullName evidence="3">DUF3847 domain-containing protein</fullName>
    </submittedName>
</protein>
<keyword evidence="1" id="KW-0175">Coiled coil</keyword>
<comment type="caution">
    <text evidence="3">The sequence shown here is derived from an EMBL/GenBank/DDBJ whole genome shotgun (WGS) entry which is preliminary data.</text>
</comment>